<dbReference type="PANTHER" id="PTHR15497">
    <property type="entry name" value="3-HYDROXYANTHRANILATE 3,4-DIOXYGENASE"/>
    <property type="match status" value="1"/>
</dbReference>
<dbReference type="PANTHER" id="PTHR15497:SF1">
    <property type="entry name" value="3-HYDROXYANTHRANILATE 3,4-DIOXYGENASE"/>
    <property type="match status" value="1"/>
</dbReference>
<feature type="binding site" evidence="7">
    <location>
        <position position="126"/>
    </location>
    <ligand>
        <name>Fe cation</name>
        <dbReference type="ChEBI" id="CHEBI:24875"/>
        <label>2</label>
    </ligand>
</feature>
<keyword evidence="9" id="KW-1185">Reference proteome</keyword>
<comment type="cofactor">
    <cofactor evidence="7">
        <name>Fe(2+)</name>
        <dbReference type="ChEBI" id="CHEBI:29033"/>
    </cofactor>
    <text evidence="7">Binds 2 Fe(2+) ions per subunit.</text>
</comment>
<evidence type="ECO:0000256" key="2">
    <source>
        <dbReference type="ARBA" id="ARBA00022642"/>
    </source>
</evidence>
<comment type="similarity">
    <text evidence="7">Belongs to the 3-HAO family.</text>
</comment>
<organism evidence="8 9">
    <name type="scientific">Hymenobacter antarcticus</name>
    <dbReference type="NCBI Taxonomy" id="486270"/>
    <lineage>
        <taxon>Bacteria</taxon>
        <taxon>Pseudomonadati</taxon>
        <taxon>Bacteroidota</taxon>
        <taxon>Cytophagia</taxon>
        <taxon>Cytophagales</taxon>
        <taxon>Hymenobacteraceae</taxon>
        <taxon>Hymenobacter</taxon>
    </lineage>
</organism>
<feature type="binding site" evidence="7">
    <location>
        <position position="46"/>
    </location>
    <ligand>
        <name>O2</name>
        <dbReference type="ChEBI" id="CHEBI:15379"/>
    </ligand>
</feature>
<dbReference type="NCBIfam" id="TIGR03037">
    <property type="entry name" value="anthran_nbaC"/>
    <property type="match status" value="1"/>
</dbReference>
<feature type="binding site" evidence="7">
    <location>
        <position position="56"/>
    </location>
    <ligand>
        <name>substrate</name>
    </ligand>
</feature>
<feature type="binding site" evidence="7">
    <location>
        <position position="108"/>
    </location>
    <ligand>
        <name>substrate</name>
    </ligand>
</feature>
<dbReference type="Proteomes" id="UP001501556">
    <property type="component" value="Unassembled WGS sequence"/>
</dbReference>
<comment type="catalytic activity">
    <reaction evidence="7">
        <text>3-hydroxyanthranilate + O2 = (2Z,4Z)-2-amino-3-carboxymuconate 6-semialdehyde</text>
        <dbReference type="Rhea" id="RHEA:17953"/>
        <dbReference type="ChEBI" id="CHEBI:15379"/>
        <dbReference type="ChEBI" id="CHEBI:36559"/>
        <dbReference type="ChEBI" id="CHEBI:77612"/>
        <dbReference type="EC" id="1.13.11.6"/>
    </reaction>
</comment>
<comment type="function">
    <text evidence="1 7">Catalyzes the oxidative ring opening of 3-hydroxyanthranilate to 2-amino-3-carboxymuconate semialdehyde, which spontaneously cyclizes to quinolinate.</text>
</comment>
<feature type="binding site" evidence="7">
    <location>
        <position position="50"/>
    </location>
    <ligand>
        <name>Fe cation</name>
        <dbReference type="ChEBI" id="CHEBI:24875"/>
        <label>1</label>
        <note>catalytic</note>
    </ligand>
</feature>
<feature type="binding site" evidence="7">
    <location>
        <position position="94"/>
    </location>
    <ligand>
        <name>Fe cation</name>
        <dbReference type="ChEBI" id="CHEBI:24875"/>
        <label>1</label>
        <note>catalytic</note>
    </ligand>
</feature>
<dbReference type="NCBIfam" id="NF009763">
    <property type="entry name" value="PRK13264.1"/>
    <property type="match status" value="1"/>
</dbReference>
<keyword evidence="6 7" id="KW-0408">Iron</keyword>
<protein>
    <recommendedName>
        <fullName evidence="7">3-hydroxyanthranilate 3,4-dioxygenase</fullName>
        <ecNumber evidence="7">1.13.11.6</ecNumber>
    </recommendedName>
    <alternativeName>
        <fullName evidence="7">3-hydroxyanthranilate oxygenase</fullName>
        <shortName evidence="7">3-HAO</shortName>
    </alternativeName>
    <alternativeName>
        <fullName evidence="7">3-hydroxyanthranilic acid dioxygenase</fullName>
        <shortName evidence="7">HAD</shortName>
    </alternativeName>
</protein>
<name>A0ABP7P0N1_9BACT</name>
<dbReference type="HAMAP" id="MF_00825">
    <property type="entry name" value="3_HAO"/>
    <property type="match status" value="1"/>
</dbReference>
<dbReference type="InterPro" id="IPR010329">
    <property type="entry name" value="3hydroanth_dOase"/>
</dbReference>
<evidence type="ECO:0000256" key="6">
    <source>
        <dbReference type="ARBA" id="ARBA00023004"/>
    </source>
</evidence>
<dbReference type="EC" id="1.13.11.6" evidence="7"/>
<dbReference type="EMBL" id="BAABDI010000001">
    <property type="protein sequence ID" value="GAA3957626.1"/>
    <property type="molecule type" value="Genomic_DNA"/>
</dbReference>
<dbReference type="Pfam" id="PF06052">
    <property type="entry name" value="3-HAO"/>
    <property type="match status" value="1"/>
</dbReference>
<feature type="binding site" evidence="7">
    <location>
        <position position="163"/>
    </location>
    <ligand>
        <name>Fe cation</name>
        <dbReference type="ChEBI" id="CHEBI:24875"/>
        <label>2</label>
    </ligand>
</feature>
<dbReference type="SUPFAM" id="SSF51182">
    <property type="entry name" value="RmlC-like cupins"/>
    <property type="match status" value="1"/>
</dbReference>
<feature type="binding site" evidence="7">
    <location>
        <position position="123"/>
    </location>
    <ligand>
        <name>Fe cation</name>
        <dbReference type="ChEBI" id="CHEBI:24875"/>
        <label>2</label>
    </ligand>
</feature>
<feature type="binding site" evidence="7">
    <location>
        <position position="160"/>
    </location>
    <ligand>
        <name>Fe cation</name>
        <dbReference type="ChEBI" id="CHEBI:24875"/>
        <label>2</label>
    </ligand>
</feature>
<dbReference type="Gene3D" id="2.60.120.10">
    <property type="entry name" value="Jelly Rolls"/>
    <property type="match status" value="1"/>
</dbReference>
<gene>
    <name evidence="7" type="primary">nbaC</name>
    <name evidence="8" type="ORF">GCM10022407_01260</name>
</gene>
<evidence type="ECO:0000256" key="7">
    <source>
        <dbReference type="HAMAP-Rule" id="MF_00825"/>
    </source>
</evidence>
<keyword evidence="5 7" id="KW-0560">Oxidoreductase</keyword>
<comment type="pathway">
    <text evidence="7">Cofactor biosynthesis; NAD(+) biosynthesis; quinolinate from L-kynurenine: step 3/3.</text>
</comment>
<evidence type="ECO:0000256" key="1">
    <source>
        <dbReference type="ARBA" id="ARBA00002752"/>
    </source>
</evidence>
<feature type="binding site" evidence="7">
    <location>
        <position position="56"/>
    </location>
    <ligand>
        <name>Fe cation</name>
        <dbReference type="ChEBI" id="CHEBI:24875"/>
        <label>1</label>
        <note>catalytic</note>
    </ligand>
</feature>
<proteinExistence type="inferred from homology"/>
<evidence type="ECO:0000256" key="5">
    <source>
        <dbReference type="ARBA" id="ARBA00023002"/>
    </source>
</evidence>
<evidence type="ECO:0000313" key="8">
    <source>
        <dbReference type="EMBL" id="GAA3957626.1"/>
    </source>
</evidence>
<evidence type="ECO:0000313" key="9">
    <source>
        <dbReference type="Proteomes" id="UP001501556"/>
    </source>
</evidence>
<dbReference type="CDD" id="cd06123">
    <property type="entry name" value="cupin_HAO"/>
    <property type="match status" value="1"/>
</dbReference>
<evidence type="ECO:0000256" key="4">
    <source>
        <dbReference type="ARBA" id="ARBA00022964"/>
    </source>
</evidence>
<keyword evidence="3 7" id="KW-0479">Metal-binding</keyword>
<feature type="binding site" evidence="7">
    <location>
        <position position="98"/>
    </location>
    <ligand>
        <name>substrate</name>
    </ligand>
</feature>
<keyword evidence="2 7" id="KW-0662">Pyridine nucleotide biosynthesis</keyword>
<evidence type="ECO:0000256" key="3">
    <source>
        <dbReference type="ARBA" id="ARBA00022723"/>
    </source>
</evidence>
<keyword evidence="4 7" id="KW-0223">Dioxygenase</keyword>
<comment type="caution">
    <text evidence="8">The sequence shown here is derived from an EMBL/GenBank/DDBJ whole genome shotgun (WGS) entry which is preliminary data.</text>
</comment>
<dbReference type="InterPro" id="IPR011051">
    <property type="entry name" value="RmlC_Cupin_sf"/>
</dbReference>
<sequence length="177" mass="20201">MIARPFNFQKWIDEHRHLLKPPVGNQQVFKDNKDFIVMVVGGPNARKDYHVDAGEELFWQIEGTMTVKIMEDGQPVDITIGPGEMFLLPPHVPHSPRRPAGTVGLVLERYRTTDEPDGFQWYCENCGHKLHEEFTLITDIVAQLPPIMNKFWASEALRTCQNCGTYMEAPTPVPVTE</sequence>
<dbReference type="RefSeq" id="WP_345119857.1">
    <property type="nucleotide sequence ID" value="NZ_BAABDI010000001.1"/>
</dbReference>
<accession>A0ABP7P0N1</accession>
<dbReference type="InterPro" id="IPR014710">
    <property type="entry name" value="RmlC-like_jellyroll"/>
</dbReference>
<reference evidence="9" key="1">
    <citation type="journal article" date="2019" name="Int. J. Syst. Evol. Microbiol.">
        <title>The Global Catalogue of Microorganisms (GCM) 10K type strain sequencing project: providing services to taxonomists for standard genome sequencing and annotation.</title>
        <authorList>
            <consortium name="The Broad Institute Genomics Platform"/>
            <consortium name="The Broad Institute Genome Sequencing Center for Infectious Disease"/>
            <person name="Wu L."/>
            <person name="Ma J."/>
        </authorList>
    </citation>
    <scope>NUCLEOTIDE SEQUENCE [LARGE SCALE GENOMIC DNA]</scope>
    <source>
        <strain evidence="9">JCM 17217</strain>
    </source>
</reference>